<evidence type="ECO:0000256" key="2">
    <source>
        <dbReference type="ARBA" id="ARBA00022617"/>
    </source>
</evidence>
<dbReference type="PROSITE" id="PS00086">
    <property type="entry name" value="CYTOCHROME_P450"/>
    <property type="match status" value="1"/>
</dbReference>
<dbReference type="InterPro" id="IPR002401">
    <property type="entry name" value="Cyt_P450_E_grp-I"/>
</dbReference>
<dbReference type="InterPro" id="IPR001128">
    <property type="entry name" value="Cyt_P450"/>
</dbReference>
<dbReference type="Proteomes" id="UP000012174">
    <property type="component" value="Unassembled WGS sequence"/>
</dbReference>
<accession>M7TZQ1</accession>
<keyword evidence="7" id="KW-1133">Transmembrane helix</keyword>
<dbReference type="InterPro" id="IPR017972">
    <property type="entry name" value="Cyt_P450_CS"/>
</dbReference>
<organism evidence="8 9">
    <name type="scientific">Eutypa lata (strain UCR-EL1)</name>
    <name type="common">Grapevine dieback disease fungus</name>
    <name type="synonym">Eutypa armeniacae</name>
    <dbReference type="NCBI Taxonomy" id="1287681"/>
    <lineage>
        <taxon>Eukaryota</taxon>
        <taxon>Fungi</taxon>
        <taxon>Dikarya</taxon>
        <taxon>Ascomycota</taxon>
        <taxon>Pezizomycotina</taxon>
        <taxon>Sordariomycetes</taxon>
        <taxon>Xylariomycetidae</taxon>
        <taxon>Xylariales</taxon>
        <taxon>Diatrypaceae</taxon>
        <taxon>Eutypa</taxon>
    </lineage>
</organism>
<keyword evidence="7" id="KW-0472">Membrane</keyword>
<dbReference type="HOGENOM" id="CLU_001570_14_11_1"/>
<feature type="transmembrane region" description="Helical" evidence="7">
    <location>
        <begin position="20"/>
        <end position="40"/>
    </location>
</feature>
<dbReference type="AlphaFoldDB" id="M7TZQ1"/>
<sequence length="509" mass="57324">MKFSQAIIDTSHVSVAHAATAAGVAIALYFAVWAIYVLYFHPLARYPGPKTWLLFRLPYARSLRNGTVNHRQREMHQKYGHVVRYGTNELSFTDPRAWSDIHGFHGSAEKNFDRDSRWYQPAPNGARSILAAPNAAHAKIRRLVAPGFTEKALKEQELLLQGYVDLLVEKLRGRGGAEPVNMADYFLYTTFDIAGDLTYGESFGCLERENYHAWLKVMMAHFRRLVIGGSILIVLPFLRPFIPYLIPKKVQEEAKQRFDFTVEKVGQRLALTEDASRPDFMTYIARSNSKLGLTMARGELEATFDLLVSAGSETTAAALTGTVQYLLRNPEKLNKLKGEVRSSFASGGAIDVASTASLPYLTAVIKEGMRLCPPAPTIRPRVVPQGGAVVCGQFVPENTSVGIPYFSIFRSPLNFAQPDAFIPERWIAREKGGIQMVPHEAKAFQPFSYGPRDCLGKSLAWAEMRLTLAKLVWHFDWENESPANRWEKQDMFIMWEMEPAMMRMLPAMH</sequence>
<name>M7TZQ1_EUTLA</name>
<dbReference type="PANTHER" id="PTHR24305:SF199">
    <property type="entry name" value="P450, PUTATIVE (EUROFUNG)-RELATED"/>
    <property type="match status" value="1"/>
</dbReference>
<keyword evidence="3 5" id="KW-0479">Metal-binding</keyword>
<dbReference type="OMA" id="DIYGHHG"/>
<dbReference type="InterPro" id="IPR036396">
    <property type="entry name" value="Cyt_P450_sf"/>
</dbReference>
<dbReference type="SUPFAM" id="SSF48264">
    <property type="entry name" value="Cytochrome P450"/>
    <property type="match status" value="1"/>
</dbReference>
<dbReference type="PANTHER" id="PTHR24305">
    <property type="entry name" value="CYTOCHROME P450"/>
    <property type="match status" value="1"/>
</dbReference>
<dbReference type="OrthoDB" id="1470350at2759"/>
<dbReference type="Pfam" id="PF00067">
    <property type="entry name" value="p450"/>
    <property type="match status" value="1"/>
</dbReference>
<dbReference type="Gene3D" id="1.10.630.10">
    <property type="entry name" value="Cytochrome P450"/>
    <property type="match status" value="1"/>
</dbReference>
<feature type="transmembrane region" description="Helical" evidence="7">
    <location>
        <begin position="225"/>
        <end position="246"/>
    </location>
</feature>
<comment type="similarity">
    <text evidence="6">Belongs to the cytochrome P450 family.</text>
</comment>
<evidence type="ECO:0000256" key="3">
    <source>
        <dbReference type="ARBA" id="ARBA00022723"/>
    </source>
</evidence>
<dbReference type="GO" id="GO:0020037">
    <property type="term" value="F:heme binding"/>
    <property type="evidence" value="ECO:0007669"/>
    <property type="project" value="InterPro"/>
</dbReference>
<comment type="cofactor">
    <cofactor evidence="1 5">
        <name>heme</name>
        <dbReference type="ChEBI" id="CHEBI:30413"/>
    </cofactor>
</comment>
<keyword evidence="6 8" id="KW-0503">Monooxygenase</keyword>
<dbReference type="EMBL" id="KB705518">
    <property type="protein sequence ID" value="EMR72130.1"/>
    <property type="molecule type" value="Genomic_DNA"/>
</dbReference>
<feature type="binding site" description="axial binding residue" evidence="5">
    <location>
        <position position="454"/>
    </location>
    <ligand>
        <name>heme</name>
        <dbReference type="ChEBI" id="CHEBI:30413"/>
    </ligand>
    <ligandPart>
        <name>Fe</name>
        <dbReference type="ChEBI" id="CHEBI:18248"/>
    </ligandPart>
</feature>
<evidence type="ECO:0000313" key="8">
    <source>
        <dbReference type="EMBL" id="EMR72130.1"/>
    </source>
</evidence>
<dbReference type="eggNOG" id="KOG0158">
    <property type="taxonomic scope" value="Eukaryota"/>
</dbReference>
<keyword evidence="4 5" id="KW-0408">Iron</keyword>
<evidence type="ECO:0000256" key="5">
    <source>
        <dbReference type="PIRSR" id="PIRSR602401-1"/>
    </source>
</evidence>
<keyword evidence="2 5" id="KW-0349">Heme</keyword>
<dbReference type="CDD" id="cd11058">
    <property type="entry name" value="CYP60B-like"/>
    <property type="match status" value="1"/>
</dbReference>
<dbReference type="GO" id="GO:0004497">
    <property type="term" value="F:monooxygenase activity"/>
    <property type="evidence" value="ECO:0007669"/>
    <property type="project" value="UniProtKB-KW"/>
</dbReference>
<evidence type="ECO:0000256" key="4">
    <source>
        <dbReference type="ARBA" id="ARBA00023004"/>
    </source>
</evidence>
<keyword evidence="7" id="KW-0812">Transmembrane</keyword>
<evidence type="ECO:0000313" key="9">
    <source>
        <dbReference type="Proteomes" id="UP000012174"/>
    </source>
</evidence>
<dbReference type="KEGG" id="ela:UCREL1_835"/>
<proteinExistence type="inferred from homology"/>
<keyword evidence="6" id="KW-0560">Oxidoreductase</keyword>
<protein>
    <submittedName>
        <fullName evidence="8">Putative benzoate 4-monooxygenase cytochrome p450 protein</fullName>
    </submittedName>
</protein>
<dbReference type="GO" id="GO:0016705">
    <property type="term" value="F:oxidoreductase activity, acting on paired donors, with incorporation or reduction of molecular oxygen"/>
    <property type="evidence" value="ECO:0007669"/>
    <property type="project" value="InterPro"/>
</dbReference>
<dbReference type="PRINTS" id="PR00385">
    <property type="entry name" value="P450"/>
</dbReference>
<reference evidence="9" key="1">
    <citation type="journal article" date="2013" name="Genome Announc.">
        <title>Draft genome sequence of the grapevine dieback fungus Eutypa lata UCR-EL1.</title>
        <authorList>
            <person name="Blanco-Ulate B."/>
            <person name="Rolshausen P.E."/>
            <person name="Cantu D."/>
        </authorList>
    </citation>
    <scope>NUCLEOTIDE SEQUENCE [LARGE SCALE GENOMIC DNA]</scope>
    <source>
        <strain evidence="9">UCR-EL1</strain>
    </source>
</reference>
<evidence type="ECO:0000256" key="7">
    <source>
        <dbReference type="SAM" id="Phobius"/>
    </source>
</evidence>
<gene>
    <name evidence="8" type="ORF">UCREL1_835</name>
</gene>
<dbReference type="GO" id="GO:0005506">
    <property type="term" value="F:iron ion binding"/>
    <property type="evidence" value="ECO:0007669"/>
    <property type="project" value="InterPro"/>
</dbReference>
<evidence type="ECO:0000256" key="6">
    <source>
        <dbReference type="RuleBase" id="RU000461"/>
    </source>
</evidence>
<dbReference type="InterPro" id="IPR050121">
    <property type="entry name" value="Cytochrome_P450_monoxygenase"/>
</dbReference>
<dbReference type="STRING" id="1287681.M7TZQ1"/>
<dbReference type="PRINTS" id="PR00463">
    <property type="entry name" value="EP450I"/>
</dbReference>
<evidence type="ECO:0000256" key="1">
    <source>
        <dbReference type="ARBA" id="ARBA00001971"/>
    </source>
</evidence>
<keyword evidence="9" id="KW-1185">Reference proteome</keyword>